<dbReference type="Pfam" id="PF11208">
    <property type="entry name" value="DUF2992"/>
    <property type="match status" value="1"/>
</dbReference>
<dbReference type="InterPro" id="IPR016787">
    <property type="entry name" value="UCP021328"/>
</dbReference>
<feature type="compositionally biased region" description="Basic residues" evidence="1">
    <location>
        <begin position="130"/>
        <end position="140"/>
    </location>
</feature>
<feature type="region of interest" description="Disordered" evidence="1">
    <location>
        <begin position="84"/>
        <end position="140"/>
    </location>
</feature>
<dbReference type="Proteomes" id="UP001205063">
    <property type="component" value="Unassembled WGS sequence"/>
</dbReference>
<evidence type="ECO:0000256" key="1">
    <source>
        <dbReference type="SAM" id="MobiDB-lite"/>
    </source>
</evidence>
<feature type="region of interest" description="Disordered" evidence="1">
    <location>
        <begin position="58"/>
        <end position="77"/>
    </location>
</feature>
<dbReference type="RefSeq" id="WP_256136526.1">
    <property type="nucleotide sequence ID" value="NZ_JANGAB010000006.1"/>
</dbReference>
<evidence type="ECO:0000313" key="3">
    <source>
        <dbReference type="Proteomes" id="UP001205063"/>
    </source>
</evidence>
<organism evidence="2 3">
    <name type="scientific">Bittarella massiliensis</name>
    <name type="common">ex Durand et al. 2017</name>
    <dbReference type="NCBI Taxonomy" id="1720313"/>
    <lineage>
        <taxon>Bacteria</taxon>
        <taxon>Bacillati</taxon>
        <taxon>Bacillota</taxon>
        <taxon>Clostridia</taxon>
        <taxon>Eubacteriales</taxon>
        <taxon>Oscillospiraceae</taxon>
        <taxon>Bittarella (ex Durand et al. 2017)</taxon>
    </lineage>
</organism>
<dbReference type="PIRSF" id="PIRSF021328">
    <property type="entry name" value="UCP021328"/>
    <property type="match status" value="1"/>
</dbReference>
<proteinExistence type="predicted"/>
<dbReference type="AlphaFoldDB" id="A0AAW5KE78"/>
<protein>
    <submittedName>
        <fullName evidence="2">YjdF family protein</fullName>
    </submittedName>
</protein>
<sequence length="140" mass="16728">MVQTRAKLTVYFEDPFWVGLYERWEDGRVEVCKITFGAEPKDYQVYERMLAGWDRLRFGPPVAGEDPADDRRVNPKRMQRVIRRALEGRGSGTKAQQALQLQREAGKKERRTSTRQQREAQRERQFALRREKRREKHRGH</sequence>
<accession>A0AAW5KE78</accession>
<gene>
    <name evidence="2" type="ORF">NE646_11115</name>
</gene>
<evidence type="ECO:0000313" key="2">
    <source>
        <dbReference type="EMBL" id="MCQ4950212.1"/>
    </source>
</evidence>
<comment type="caution">
    <text evidence="2">The sequence shown here is derived from an EMBL/GenBank/DDBJ whole genome shotgun (WGS) entry which is preliminary data.</text>
</comment>
<reference evidence="2" key="1">
    <citation type="submission" date="2022-06" db="EMBL/GenBank/DDBJ databases">
        <title>Isolation of gut microbiota from human fecal samples.</title>
        <authorList>
            <person name="Pamer E.G."/>
            <person name="Barat B."/>
            <person name="Waligurski E."/>
            <person name="Medina S."/>
            <person name="Paddock L."/>
            <person name="Mostad J."/>
        </authorList>
    </citation>
    <scope>NUCLEOTIDE SEQUENCE</scope>
    <source>
        <strain evidence="2">DFI.7.96</strain>
    </source>
</reference>
<name>A0AAW5KE78_9FIRM</name>
<feature type="compositionally biased region" description="Basic and acidic residues" evidence="1">
    <location>
        <begin position="116"/>
        <end position="129"/>
    </location>
</feature>
<dbReference type="EMBL" id="JANGAB010000006">
    <property type="protein sequence ID" value="MCQ4950212.1"/>
    <property type="molecule type" value="Genomic_DNA"/>
</dbReference>